<gene>
    <name evidence="2" type="ORF">SPIL2461_LOCUS18685</name>
</gene>
<evidence type="ECO:0000313" key="2">
    <source>
        <dbReference type="EMBL" id="CAE7674826.1"/>
    </source>
</evidence>
<name>A0A812WBH0_SYMPI</name>
<keyword evidence="3" id="KW-1185">Reference proteome</keyword>
<dbReference type="Proteomes" id="UP000649617">
    <property type="component" value="Unassembled WGS sequence"/>
</dbReference>
<protein>
    <submittedName>
        <fullName evidence="2">Uncharacterized protein</fullName>
    </submittedName>
</protein>
<reference evidence="2" key="1">
    <citation type="submission" date="2021-02" db="EMBL/GenBank/DDBJ databases">
        <authorList>
            <person name="Dougan E. K."/>
            <person name="Rhodes N."/>
            <person name="Thang M."/>
            <person name="Chan C."/>
        </authorList>
    </citation>
    <scope>NUCLEOTIDE SEQUENCE</scope>
</reference>
<dbReference type="OrthoDB" id="439061at2759"/>
<accession>A0A812WBH0</accession>
<comment type="caution">
    <text evidence="2">The sequence shown here is derived from an EMBL/GenBank/DDBJ whole genome shotgun (WGS) entry which is preliminary data.</text>
</comment>
<feature type="coiled-coil region" evidence="1">
    <location>
        <begin position="40"/>
        <end position="105"/>
    </location>
</feature>
<proteinExistence type="predicted"/>
<sequence length="221" mass="25516">MEALLLQEAARAEAAARLEQEARSPIDAWRARDAALASEKAAKEAALAKLCEERRRLVERINFCKQQDSRWWPEAARLQAQLAGVQQAVQSIEQEKARAQQAQEQKADPCSRFTNALKEHLRQCENRTCPLAHLHQQPVMIREWRELVLSRIIRKSTQVQMTRVSPCVMAFEITWCCSQLEPVRVSRPLERVTMVTPVWNMWKSSLSHVFGLEFRIDVESE</sequence>
<keyword evidence="1" id="KW-0175">Coiled coil</keyword>
<evidence type="ECO:0000313" key="3">
    <source>
        <dbReference type="Proteomes" id="UP000649617"/>
    </source>
</evidence>
<dbReference type="AlphaFoldDB" id="A0A812WBH0"/>
<organism evidence="2 3">
    <name type="scientific">Symbiodinium pilosum</name>
    <name type="common">Dinoflagellate</name>
    <dbReference type="NCBI Taxonomy" id="2952"/>
    <lineage>
        <taxon>Eukaryota</taxon>
        <taxon>Sar</taxon>
        <taxon>Alveolata</taxon>
        <taxon>Dinophyceae</taxon>
        <taxon>Suessiales</taxon>
        <taxon>Symbiodiniaceae</taxon>
        <taxon>Symbiodinium</taxon>
    </lineage>
</organism>
<dbReference type="EMBL" id="CAJNIZ010043987">
    <property type="protein sequence ID" value="CAE7674826.1"/>
    <property type="molecule type" value="Genomic_DNA"/>
</dbReference>
<evidence type="ECO:0000256" key="1">
    <source>
        <dbReference type="SAM" id="Coils"/>
    </source>
</evidence>